<gene>
    <name evidence="10" type="ORF">Plil01_000865800</name>
</gene>
<sequence>MGSAGGEHQPLLPSYSPSVARARLLGQEAASAWPSTFEEGLDARMASPVTTPRRGSSFNSPHTERQRLLQQQAQQREVLWSPASSSGAGAAHGASSFKDAVFNAINVLLGVGVLSSPFSVRSSGWLIGGPLFLFFTLVTNHTAKLLGKCLDYQEGMTTYPDIGEAAFGTKGRVVIGVTFFAELFTACAMFYVLSK</sequence>
<dbReference type="PANTHER" id="PTHR22950:SF692">
    <property type="entry name" value="TRANSMEMBRANE AMINO ACID TRANSPORTER FAMILY PROTEIN"/>
    <property type="match status" value="1"/>
</dbReference>
<protein>
    <submittedName>
        <fullName evidence="10">Unnamed protein product</fullName>
    </submittedName>
</protein>
<feature type="compositionally biased region" description="Polar residues" evidence="7">
    <location>
        <begin position="48"/>
        <end position="61"/>
    </location>
</feature>
<feature type="transmembrane region" description="Helical" evidence="8">
    <location>
        <begin position="173"/>
        <end position="193"/>
    </location>
</feature>
<keyword evidence="2" id="KW-0813">Transport</keyword>
<comment type="caution">
    <text evidence="10">The sequence shown here is derived from an EMBL/GenBank/DDBJ whole genome shotgun (WGS) entry which is preliminary data.</text>
</comment>
<feature type="domain" description="Amino acid transporter transmembrane" evidence="9">
    <location>
        <begin position="95"/>
        <end position="193"/>
    </location>
</feature>
<keyword evidence="6 8" id="KW-0472">Membrane</keyword>
<comment type="subcellular location">
    <subcellularLocation>
        <location evidence="1">Membrane</location>
        <topology evidence="1">Multi-pass membrane protein</topology>
    </subcellularLocation>
</comment>
<dbReference type="EMBL" id="BSXW01000419">
    <property type="protein sequence ID" value="GMF21850.1"/>
    <property type="molecule type" value="Genomic_DNA"/>
</dbReference>
<proteinExistence type="predicted"/>
<organism evidence="10 11">
    <name type="scientific">Phytophthora lilii</name>
    <dbReference type="NCBI Taxonomy" id="2077276"/>
    <lineage>
        <taxon>Eukaryota</taxon>
        <taxon>Sar</taxon>
        <taxon>Stramenopiles</taxon>
        <taxon>Oomycota</taxon>
        <taxon>Peronosporomycetes</taxon>
        <taxon>Peronosporales</taxon>
        <taxon>Peronosporaceae</taxon>
        <taxon>Phytophthora</taxon>
    </lineage>
</organism>
<reference evidence="10" key="1">
    <citation type="submission" date="2023-04" db="EMBL/GenBank/DDBJ databases">
        <title>Phytophthora lilii NBRC 32176.</title>
        <authorList>
            <person name="Ichikawa N."/>
            <person name="Sato H."/>
            <person name="Tonouchi N."/>
        </authorList>
    </citation>
    <scope>NUCLEOTIDE SEQUENCE</scope>
    <source>
        <strain evidence="10">NBRC 32176</strain>
    </source>
</reference>
<dbReference type="GO" id="GO:0005774">
    <property type="term" value="C:vacuolar membrane"/>
    <property type="evidence" value="ECO:0007669"/>
    <property type="project" value="TreeGrafter"/>
</dbReference>
<evidence type="ECO:0000256" key="2">
    <source>
        <dbReference type="ARBA" id="ARBA00022448"/>
    </source>
</evidence>
<keyword evidence="11" id="KW-1185">Reference proteome</keyword>
<evidence type="ECO:0000256" key="6">
    <source>
        <dbReference type="ARBA" id="ARBA00023136"/>
    </source>
</evidence>
<dbReference type="OrthoDB" id="655540at2759"/>
<feature type="region of interest" description="Disordered" evidence="7">
    <location>
        <begin position="43"/>
        <end position="72"/>
    </location>
</feature>
<dbReference type="GO" id="GO:0015179">
    <property type="term" value="F:L-amino acid transmembrane transporter activity"/>
    <property type="evidence" value="ECO:0007669"/>
    <property type="project" value="TreeGrafter"/>
</dbReference>
<evidence type="ECO:0000256" key="3">
    <source>
        <dbReference type="ARBA" id="ARBA00022692"/>
    </source>
</evidence>
<dbReference type="InterPro" id="IPR013057">
    <property type="entry name" value="AA_transpt_TM"/>
</dbReference>
<evidence type="ECO:0000313" key="11">
    <source>
        <dbReference type="Proteomes" id="UP001165083"/>
    </source>
</evidence>
<evidence type="ECO:0000256" key="8">
    <source>
        <dbReference type="SAM" id="Phobius"/>
    </source>
</evidence>
<keyword evidence="5 8" id="KW-1133">Transmembrane helix</keyword>
<accession>A0A9W6TYP7</accession>
<dbReference type="PANTHER" id="PTHR22950">
    <property type="entry name" value="AMINO ACID TRANSPORTER"/>
    <property type="match status" value="1"/>
</dbReference>
<evidence type="ECO:0000256" key="5">
    <source>
        <dbReference type="ARBA" id="ARBA00022989"/>
    </source>
</evidence>
<dbReference type="Pfam" id="PF01490">
    <property type="entry name" value="Aa_trans"/>
    <property type="match status" value="1"/>
</dbReference>
<evidence type="ECO:0000256" key="1">
    <source>
        <dbReference type="ARBA" id="ARBA00004141"/>
    </source>
</evidence>
<name>A0A9W6TYP7_9STRA</name>
<keyword evidence="3 8" id="KW-0812">Transmembrane</keyword>
<evidence type="ECO:0000313" key="10">
    <source>
        <dbReference type="EMBL" id="GMF21850.1"/>
    </source>
</evidence>
<evidence type="ECO:0000256" key="7">
    <source>
        <dbReference type="SAM" id="MobiDB-lite"/>
    </source>
</evidence>
<evidence type="ECO:0000259" key="9">
    <source>
        <dbReference type="Pfam" id="PF01490"/>
    </source>
</evidence>
<evidence type="ECO:0000256" key="4">
    <source>
        <dbReference type="ARBA" id="ARBA00022970"/>
    </source>
</evidence>
<dbReference type="AlphaFoldDB" id="A0A9W6TYP7"/>
<dbReference type="Proteomes" id="UP001165083">
    <property type="component" value="Unassembled WGS sequence"/>
</dbReference>
<keyword evidence="4" id="KW-0029">Amino-acid transport</keyword>